<dbReference type="AlphaFoldDB" id="A0A0N8GPW2"/>
<keyword evidence="2" id="KW-1185">Reference proteome</keyword>
<evidence type="ECO:0000313" key="1">
    <source>
        <dbReference type="EMBL" id="KPL82010.1"/>
    </source>
</evidence>
<dbReference type="Proteomes" id="UP000050544">
    <property type="component" value="Unassembled WGS sequence"/>
</dbReference>
<evidence type="ECO:0000313" key="2">
    <source>
        <dbReference type="Proteomes" id="UP000050544"/>
    </source>
</evidence>
<accession>A0A0N8GPW2</accession>
<name>A0A0N8GPW2_9CHLR</name>
<organism evidence="1 2">
    <name type="scientific">Thermanaerothrix daxensis</name>
    <dbReference type="NCBI Taxonomy" id="869279"/>
    <lineage>
        <taxon>Bacteria</taxon>
        <taxon>Bacillati</taxon>
        <taxon>Chloroflexota</taxon>
        <taxon>Anaerolineae</taxon>
        <taxon>Anaerolineales</taxon>
        <taxon>Anaerolineaceae</taxon>
        <taxon>Thermanaerothrix</taxon>
    </lineage>
</organism>
<dbReference type="EMBL" id="LGKO01000006">
    <property type="protein sequence ID" value="KPL82010.1"/>
    <property type="molecule type" value="Genomic_DNA"/>
</dbReference>
<gene>
    <name evidence="1" type="ORF">SE15_12810</name>
</gene>
<sequence length="147" mass="16637">MTLGGLAMLSGGVFLAVQMTAVGQPVASYDLTSLDVRMFNAHWNRLEVGALIFDPRPSRAPTLFGRFTRAGDTWYHFKPEWLNLVEAPEPHALRAAGFTYAYLDAHTWQQLSPAIRAAWQDACVREVDRVENRKGDFRWLVDLRACQ</sequence>
<comment type="caution">
    <text evidence="1">The sequence shown here is derived from an EMBL/GenBank/DDBJ whole genome shotgun (WGS) entry which is preliminary data.</text>
</comment>
<protein>
    <submittedName>
        <fullName evidence="1">Uncharacterized protein</fullName>
    </submittedName>
</protein>
<reference evidence="1 2" key="1">
    <citation type="submission" date="2015-07" db="EMBL/GenBank/DDBJ databases">
        <title>Whole genome sequence of Thermanaerothrix daxensis DSM 23592.</title>
        <authorList>
            <person name="Hemp J."/>
            <person name="Ward L.M."/>
            <person name="Pace L.A."/>
            <person name="Fischer W.W."/>
        </authorList>
    </citation>
    <scope>NUCLEOTIDE SEQUENCE [LARGE SCALE GENOMIC DNA]</scope>
    <source>
        <strain evidence="1 2">GNS-1</strain>
    </source>
</reference>
<proteinExistence type="predicted"/>